<keyword evidence="3" id="KW-1003">Cell membrane</keyword>
<dbReference type="GO" id="GO:0048473">
    <property type="term" value="P:D-methionine transmembrane transport"/>
    <property type="evidence" value="ECO:0007669"/>
    <property type="project" value="TreeGrafter"/>
</dbReference>
<evidence type="ECO:0000259" key="8">
    <source>
        <dbReference type="PROSITE" id="PS50928"/>
    </source>
</evidence>
<dbReference type="InterPro" id="IPR000515">
    <property type="entry name" value="MetI-like"/>
</dbReference>
<dbReference type="AlphaFoldDB" id="A0A9X3XRH7"/>
<feature type="transmembrane region" description="Helical" evidence="7">
    <location>
        <begin position="57"/>
        <end position="81"/>
    </location>
</feature>
<dbReference type="InterPro" id="IPR035906">
    <property type="entry name" value="MetI-like_sf"/>
</dbReference>
<keyword evidence="2 7" id="KW-0813">Transport</keyword>
<dbReference type="EMBL" id="JAMWMK010000001">
    <property type="protein sequence ID" value="MDC4246547.1"/>
    <property type="molecule type" value="Genomic_DNA"/>
</dbReference>
<dbReference type="GO" id="GO:0005886">
    <property type="term" value="C:plasma membrane"/>
    <property type="evidence" value="ECO:0007669"/>
    <property type="project" value="UniProtKB-SubCell"/>
</dbReference>
<comment type="caution">
    <text evidence="9">The sequence shown here is derived from an EMBL/GenBank/DDBJ whole genome shotgun (WGS) entry which is preliminary data.</text>
</comment>
<feature type="transmembrane region" description="Helical" evidence="7">
    <location>
        <begin position="87"/>
        <end position="111"/>
    </location>
</feature>
<organism evidence="9 10">
    <name type="scientific">Enterococcus faecium</name>
    <name type="common">Streptococcus faecium</name>
    <dbReference type="NCBI Taxonomy" id="1352"/>
    <lineage>
        <taxon>Bacteria</taxon>
        <taxon>Bacillati</taxon>
        <taxon>Bacillota</taxon>
        <taxon>Bacilli</taxon>
        <taxon>Lactobacillales</taxon>
        <taxon>Enterococcaceae</taxon>
        <taxon>Enterococcus</taxon>
    </lineage>
</organism>
<keyword evidence="4 7" id="KW-0812">Transmembrane</keyword>
<feature type="transmembrane region" description="Helical" evidence="7">
    <location>
        <begin position="23"/>
        <end position="45"/>
    </location>
</feature>
<gene>
    <name evidence="9" type="ORF">M3X98_00530</name>
</gene>
<dbReference type="Pfam" id="PF00528">
    <property type="entry name" value="BPD_transp_1"/>
    <property type="match status" value="1"/>
</dbReference>
<evidence type="ECO:0000256" key="7">
    <source>
        <dbReference type="RuleBase" id="RU363032"/>
    </source>
</evidence>
<comment type="subcellular location">
    <subcellularLocation>
        <location evidence="1 7">Cell membrane</location>
        <topology evidence="1 7">Multi-pass membrane protein</topology>
    </subcellularLocation>
</comment>
<evidence type="ECO:0000256" key="5">
    <source>
        <dbReference type="ARBA" id="ARBA00022989"/>
    </source>
</evidence>
<evidence type="ECO:0000256" key="2">
    <source>
        <dbReference type="ARBA" id="ARBA00022448"/>
    </source>
</evidence>
<feature type="domain" description="ABC transmembrane type-1" evidence="8">
    <location>
        <begin position="19"/>
        <end position="213"/>
    </location>
</feature>
<comment type="similarity">
    <text evidence="7">Belongs to the binding-protein-dependent transport system permease family.</text>
</comment>
<dbReference type="SUPFAM" id="SSF161098">
    <property type="entry name" value="MetI-like"/>
    <property type="match status" value="1"/>
</dbReference>
<evidence type="ECO:0000256" key="6">
    <source>
        <dbReference type="ARBA" id="ARBA00023136"/>
    </source>
</evidence>
<proteinExistence type="inferred from homology"/>
<dbReference type="InterPro" id="IPR051322">
    <property type="entry name" value="AA_ABC_Transporter_Permease"/>
</dbReference>
<feature type="transmembrane region" description="Helical" evidence="7">
    <location>
        <begin position="194"/>
        <end position="213"/>
    </location>
</feature>
<name>A0A9X3XRH7_ENTFC</name>
<keyword evidence="6 7" id="KW-0472">Membrane</keyword>
<protein>
    <submittedName>
        <fullName evidence="9">ABC transporter permease</fullName>
    </submittedName>
</protein>
<dbReference type="PROSITE" id="PS50928">
    <property type="entry name" value="ABC_TM1"/>
    <property type="match status" value="1"/>
</dbReference>
<dbReference type="Proteomes" id="UP001141166">
    <property type="component" value="Unassembled WGS sequence"/>
</dbReference>
<evidence type="ECO:0000256" key="1">
    <source>
        <dbReference type="ARBA" id="ARBA00004651"/>
    </source>
</evidence>
<sequence>MSHWFVHVVAVKQQMIQATLETIYMTGVTSLIAGFLGLATGLLLVVTQNGGISQDRIFYVVLDKIVNLLRSVPFIILLAVISPLTSFLLGTTVGTTAALIPLIAGIFPFYARQIQNALHEIDPGVIEAAQAMGTSHLAIIFRVYLREGLADVIRVSVLTIISLIGLTTMAGAVGGGGLGDIAINIGYARFQNDVTIVCMVILLALVFLIQFIGDKLAEHFVRF</sequence>
<dbReference type="RefSeq" id="WP_002325240.1">
    <property type="nucleotide sequence ID" value="NZ_CABGSQ010000007.1"/>
</dbReference>
<evidence type="ECO:0000313" key="10">
    <source>
        <dbReference type="Proteomes" id="UP001141166"/>
    </source>
</evidence>
<dbReference type="PANTHER" id="PTHR30450:SF1">
    <property type="entry name" value="D-METHIONINE TRANSPORT SYSTEM PERMEASE PROTEIN METI-RELATED"/>
    <property type="match status" value="1"/>
</dbReference>
<keyword evidence="5 7" id="KW-1133">Transmembrane helix</keyword>
<feature type="transmembrane region" description="Helical" evidence="7">
    <location>
        <begin position="152"/>
        <end position="174"/>
    </location>
</feature>
<evidence type="ECO:0000313" key="9">
    <source>
        <dbReference type="EMBL" id="MDC4246547.1"/>
    </source>
</evidence>
<reference evidence="9" key="1">
    <citation type="submission" date="2022-05" db="EMBL/GenBank/DDBJ databases">
        <title>Draft genome sequences of Clostridium perfringens strains isolated from Peru.</title>
        <authorList>
            <person name="Hurtado R."/>
            <person name="Lima L."/>
            <person name="Sousa T."/>
            <person name="Jaiswal A.K."/>
            <person name="Tiwari S."/>
            <person name="Maturrano L."/>
            <person name="Brenig B."/>
            <person name="Azevedo V."/>
        </authorList>
    </citation>
    <scope>NUCLEOTIDE SEQUENCE</scope>
    <source>
        <strain evidence="9">CP4</strain>
    </source>
</reference>
<dbReference type="PANTHER" id="PTHR30450">
    <property type="entry name" value="ABC TRANSPORTER PERMEASE"/>
    <property type="match status" value="1"/>
</dbReference>
<accession>A0A9X3XRH7</accession>
<evidence type="ECO:0000256" key="3">
    <source>
        <dbReference type="ARBA" id="ARBA00022475"/>
    </source>
</evidence>
<dbReference type="Gene3D" id="1.10.3720.10">
    <property type="entry name" value="MetI-like"/>
    <property type="match status" value="1"/>
</dbReference>
<evidence type="ECO:0000256" key="4">
    <source>
        <dbReference type="ARBA" id="ARBA00022692"/>
    </source>
</evidence>
<dbReference type="CDD" id="cd06261">
    <property type="entry name" value="TM_PBP2"/>
    <property type="match status" value="1"/>
</dbReference>